<dbReference type="Proteomes" id="UP001141422">
    <property type="component" value="Unassembled WGS sequence"/>
</dbReference>
<gene>
    <name evidence="1" type="ORF">O0S10_01915</name>
</gene>
<comment type="caution">
    <text evidence="1">The sequence shown here is derived from an EMBL/GenBank/DDBJ whole genome shotgun (WGS) entry which is preliminary data.</text>
</comment>
<dbReference type="EMBL" id="JAPTGB010000003">
    <property type="protein sequence ID" value="MCZ0859984.1"/>
    <property type="molecule type" value="Genomic_DNA"/>
</dbReference>
<accession>A0ABT4IF49</accession>
<sequence>MGSWTSRYLLYMAAAGELGYAEKVSGNFAKIEEALGTNEDVLDAHKASHDTVNGKLKLSADILVPEPHIIEGKVKCNYVLTPVHPLVTATTLTIGLEQSL</sequence>
<protein>
    <submittedName>
        <fullName evidence="1">Uncharacterized protein</fullName>
    </submittedName>
</protein>
<keyword evidence="2" id="KW-1185">Reference proteome</keyword>
<proteinExistence type="predicted"/>
<dbReference type="RefSeq" id="WP_268924208.1">
    <property type="nucleotide sequence ID" value="NZ_JAPTGB010000003.1"/>
</dbReference>
<name>A0ABT4IF49_9EURY</name>
<evidence type="ECO:0000313" key="2">
    <source>
        <dbReference type="Proteomes" id="UP001141422"/>
    </source>
</evidence>
<reference evidence="1" key="1">
    <citation type="submission" date="2022-12" db="EMBL/GenBank/DDBJ databases">
        <title>Isolation and characterisation of novel Methanocorpusculum spp. from native Australian herbivores indicates the genus is ancestrally host-associated.</title>
        <authorList>
            <person name="Volmer J.G."/>
            <person name="Soo R.M."/>
            <person name="Evans P.N."/>
            <person name="Hoedt E.C."/>
            <person name="Astorga Alsina A.L."/>
            <person name="Woodcroft B.J."/>
            <person name="Tyson G.W."/>
            <person name="Hugenholtz P."/>
            <person name="Morrison M."/>
        </authorList>
    </citation>
    <scope>NUCLEOTIDE SEQUENCE</scope>
    <source>
        <strain evidence="1">MG</strain>
    </source>
</reference>
<organism evidence="1 2">
    <name type="scientific">Methanocorpusculum petauri</name>
    <dbReference type="NCBI Taxonomy" id="3002863"/>
    <lineage>
        <taxon>Archaea</taxon>
        <taxon>Methanobacteriati</taxon>
        <taxon>Methanobacteriota</taxon>
        <taxon>Stenosarchaea group</taxon>
        <taxon>Methanomicrobia</taxon>
        <taxon>Methanomicrobiales</taxon>
        <taxon>Methanocorpusculaceae</taxon>
        <taxon>Methanocorpusculum</taxon>
    </lineage>
</organism>
<evidence type="ECO:0000313" key="1">
    <source>
        <dbReference type="EMBL" id="MCZ0859984.1"/>
    </source>
</evidence>